<evidence type="ECO:0000259" key="4">
    <source>
        <dbReference type="PROSITE" id="PS01124"/>
    </source>
</evidence>
<proteinExistence type="predicted"/>
<evidence type="ECO:0000256" key="2">
    <source>
        <dbReference type="ARBA" id="ARBA00023125"/>
    </source>
</evidence>
<dbReference type="InterPro" id="IPR009057">
    <property type="entry name" value="Homeodomain-like_sf"/>
</dbReference>
<keyword evidence="1" id="KW-0805">Transcription regulation</keyword>
<keyword evidence="2" id="KW-0238">DNA-binding</keyword>
<evidence type="ECO:0000256" key="3">
    <source>
        <dbReference type="ARBA" id="ARBA00023163"/>
    </source>
</evidence>
<dbReference type="SUPFAM" id="SSF46689">
    <property type="entry name" value="Homeodomain-like"/>
    <property type="match status" value="2"/>
</dbReference>
<keyword evidence="6" id="KW-1185">Reference proteome</keyword>
<dbReference type="PANTHER" id="PTHR43280">
    <property type="entry name" value="ARAC-FAMILY TRANSCRIPTIONAL REGULATOR"/>
    <property type="match status" value="1"/>
</dbReference>
<dbReference type="Gene3D" id="1.10.10.60">
    <property type="entry name" value="Homeodomain-like"/>
    <property type="match status" value="2"/>
</dbReference>
<dbReference type="SMART" id="SM00342">
    <property type="entry name" value="HTH_ARAC"/>
    <property type="match status" value="1"/>
</dbReference>
<dbReference type="InterPro" id="IPR037923">
    <property type="entry name" value="HTH-like"/>
</dbReference>
<dbReference type="OrthoDB" id="9813413at2"/>
<dbReference type="GO" id="GO:0043565">
    <property type="term" value="F:sequence-specific DNA binding"/>
    <property type="evidence" value="ECO:0007669"/>
    <property type="project" value="InterPro"/>
</dbReference>
<dbReference type="InterPro" id="IPR003313">
    <property type="entry name" value="AraC-bd"/>
</dbReference>
<dbReference type="InterPro" id="IPR018062">
    <property type="entry name" value="HTH_AraC-typ_CS"/>
</dbReference>
<evidence type="ECO:0000313" key="6">
    <source>
        <dbReference type="Proteomes" id="UP000234950"/>
    </source>
</evidence>
<keyword evidence="3" id="KW-0804">Transcription</keyword>
<dbReference type="EMBL" id="PGVE01000047">
    <property type="protein sequence ID" value="PLS04140.1"/>
    <property type="molecule type" value="Genomic_DNA"/>
</dbReference>
<dbReference type="Proteomes" id="UP000234950">
    <property type="component" value="Unassembled WGS sequence"/>
</dbReference>
<evidence type="ECO:0000313" key="5">
    <source>
        <dbReference type="EMBL" id="PLS04140.1"/>
    </source>
</evidence>
<dbReference type="Pfam" id="PF02311">
    <property type="entry name" value="AraC_binding"/>
    <property type="match status" value="1"/>
</dbReference>
<dbReference type="InterPro" id="IPR020449">
    <property type="entry name" value="Tscrpt_reg_AraC-type_HTH"/>
</dbReference>
<dbReference type="PROSITE" id="PS01124">
    <property type="entry name" value="HTH_ARAC_FAMILY_2"/>
    <property type="match status" value="1"/>
</dbReference>
<dbReference type="PROSITE" id="PS00041">
    <property type="entry name" value="HTH_ARAC_FAMILY_1"/>
    <property type="match status" value="1"/>
</dbReference>
<evidence type="ECO:0000256" key="1">
    <source>
        <dbReference type="ARBA" id="ARBA00023015"/>
    </source>
</evidence>
<dbReference type="PANTHER" id="PTHR43280:SF2">
    <property type="entry name" value="HTH-TYPE TRANSCRIPTIONAL REGULATOR EXSA"/>
    <property type="match status" value="1"/>
</dbReference>
<name>A0A2N5HF46_9BACI</name>
<protein>
    <submittedName>
        <fullName evidence="5">AraC family transcriptional regulator</fullName>
    </submittedName>
</protein>
<sequence>MKIIEKGVLQKSEIFFHIPSDFAKEALYCLHDSGLFHCDDKYIVERKNYNNFLIMLIRKGSMTIRYREQEYQARKNTLVFLNCHEPHTYLANENVFFEWFHFSGIASQHYFDFLFEKSGCIFSIENNFVIPECMDQILQMAEKGNINEHFVSMNIHKIMYELNEISNESTDIQEKIILQAIAYIENHFDTEINLKELAQYVNLTPFHFSRVFKKYTGYSPYEYVLNFRINHAKQLLQNTNLSIKKIAITSGFNSDTHFITTFKKHTNLTPKQFREIQF</sequence>
<organism evidence="5 6">
    <name type="scientific">Neobacillus cucumis</name>
    <dbReference type="NCBI Taxonomy" id="1740721"/>
    <lineage>
        <taxon>Bacteria</taxon>
        <taxon>Bacillati</taxon>
        <taxon>Bacillota</taxon>
        <taxon>Bacilli</taxon>
        <taxon>Bacillales</taxon>
        <taxon>Bacillaceae</taxon>
        <taxon>Neobacillus</taxon>
    </lineage>
</organism>
<dbReference type="Pfam" id="PF12833">
    <property type="entry name" value="HTH_18"/>
    <property type="match status" value="1"/>
</dbReference>
<accession>A0A2N5HF46</accession>
<comment type="caution">
    <text evidence="5">The sequence shown here is derived from an EMBL/GenBank/DDBJ whole genome shotgun (WGS) entry which is preliminary data.</text>
</comment>
<dbReference type="SUPFAM" id="SSF51215">
    <property type="entry name" value="Regulatory protein AraC"/>
    <property type="match status" value="1"/>
</dbReference>
<feature type="domain" description="HTH araC/xylS-type" evidence="4">
    <location>
        <begin position="178"/>
        <end position="276"/>
    </location>
</feature>
<dbReference type="AlphaFoldDB" id="A0A2N5HF46"/>
<dbReference type="GO" id="GO:0003700">
    <property type="term" value="F:DNA-binding transcription factor activity"/>
    <property type="evidence" value="ECO:0007669"/>
    <property type="project" value="InterPro"/>
</dbReference>
<dbReference type="PRINTS" id="PR00032">
    <property type="entry name" value="HTHARAC"/>
</dbReference>
<reference evidence="5 6" key="1">
    <citation type="submission" date="2017-11" db="EMBL/GenBank/DDBJ databases">
        <title>Comparitive Functional Genomics of Dry Heat Resistant strains isolated from the Viking Spacecraft.</title>
        <authorList>
            <person name="Seuylemezian A."/>
            <person name="Cooper K."/>
            <person name="Vaishampayan P."/>
        </authorList>
    </citation>
    <scope>NUCLEOTIDE SEQUENCE [LARGE SCALE GENOMIC DNA]</scope>
    <source>
        <strain evidence="5 6">V32-6</strain>
    </source>
</reference>
<dbReference type="InterPro" id="IPR018060">
    <property type="entry name" value="HTH_AraC"/>
</dbReference>
<dbReference type="RefSeq" id="WP_101648243.1">
    <property type="nucleotide sequence ID" value="NZ_PGVE01000047.1"/>
</dbReference>
<gene>
    <name evidence="5" type="ORF">CVD27_12525</name>
</gene>